<feature type="domain" description="PUM-HD" evidence="5">
    <location>
        <begin position="491"/>
        <end position="864"/>
    </location>
</feature>
<evidence type="ECO:0000256" key="2">
    <source>
        <dbReference type="PROSITE-ProRule" id="PRU00317"/>
    </source>
</evidence>
<keyword evidence="1" id="KW-0677">Repeat</keyword>
<feature type="transmembrane region" description="Helical" evidence="4">
    <location>
        <begin position="189"/>
        <end position="215"/>
    </location>
</feature>
<name>A0AAW2H8E6_9NEOP</name>
<dbReference type="CDD" id="cd07920">
    <property type="entry name" value="Pumilio"/>
    <property type="match status" value="1"/>
</dbReference>
<dbReference type="InterPro" id="IPR001313">
    <property type="entry name" value="Pumilio_RNA-bd_rpt"/>
</dbReference>
<dbReference type="SUPFAM" id="SSF48371">
    <property type="entry name" value="ARM repeat"/>
    <property type="match status" value="1"/>
</dbReference>
<dbReference type="InterPro" id="IPR031497">
    <property type="entry name" value="8TM_micro"/>
</dbReference>
<dbReference type="Pfam" id="PF17028">
    <property type="entry name" value="8TM_micro"/>
    <property type="match status" value="1"/>
</dbReference>
<dbReference type="InterPro" id="IPR011989">
    <property type="entry name" value="ARM-like"/>
</dbReference>
<organism evidence="6">
    <name type="scientific">Menopon gallinae</name>
    <name type="common">poultry shaft louse</name>
    <dbReference type="NCBI Taxonomy" id="328185"/>
    <lineage>
        <taxon>Eukaryota</taxon>
        <taxon>Metazoa</taxon>
        <taxon>Ecdysozoa</taxon>
        <taxon>Arthropoda</taxon>
        <taxon>Hexapoda</taxon>
        <taxon>Insecta</taxon>
        <taxon>Pterygota</taxon>
        <taxon>Neoptera</taxon>
        <taxon>Paraneoptera</taxon>
        <taxon>Psocodea</taxon>
        <taxon>Troctomorpha</taxon>
        <taxon>Phthiraptera</taxon>
        <taxon>Amblycera</taxon>
        <taxon>Menoponidae</taxon>
        <taxon>Menopon</taxon>
    </lineage>
</organism>
<protein>
    <recommendedName>
        <fullName evidence="5">PUM-HD domain-containing protein</fullName>
    </recommendedName>
</protein>
<evidence type="ECO:0000256" key="3">
    <source>
        <dbReference type="SAM" id="MobiDB-lite"/>
    </source>
</evidence>
<feature type="repeat" description="Pumilio" evidence="2">
    <location>
        <begin position="764"/>
        <end position="799"/>
    </location>
</feature>
<evidence type="ECO:0000256" key="4">
    <source>
        <dbReference type="SAM" id="Phobius"/>
    </source>
</evidence>
<evidence type="ECO:0000259" key="5">
    <source>
        <dbReference type="PROSITE" id="PS50303"/>
    </source>
</evidence>
<dbReference type="PANTHER" id="PTHR12537">
    <property type="entry name" value="RNA BINDING PROTEIN PUMILIO-RELATED"/>
    <property type="match status" value="1"/>
</dbReference>
<dbReference type="Gene3D" id="1.25.10.10">
    <property type="entry name" value="Leucine-rich Repeat Variant"/>
    <property type="match status" value="1"/>
</dbReference>
<dbReference type="InterPro" id="IPR033133">
    <property type="entry name" value="PUM-HD"/>
</dbReference>
<comment type="caution">
    <text evidence="6">The sequence shown here is derived from an EMBL/GenBank/DDBJ whole genome shotgun (WGS) entry which is preliminary data.</text>
</comment>
<dbReference type="PANTHER" id="PTHR12537:SF12">
    <property type="entry name" value="MATERNAL PROTEIN PUMILIO"/>
    <property type="match status" value="1"/>
</dbReference>
<feature type="repeat" description="Pumilio" evidence="2">
    <location>
        <begin position="549"/>
        <end position="585"/>
    </location>
</feature>
<keyword evidence="4" id="KW-0812">Transmembrane</keyword>
<accession>A0AAW2H8E6</accession>
<reference evidence="6" key="1">
    <citation type="journal article" date="2024" name="Gigascience">
        <title>Chromosome-level genome of the poultry shaft louse Menopon gallinae provides insight into the host-switching and adaptive evolution of parasitic lice.</title>
        <authorList>
            <person name="Xu Y."/>
            <person name="Ma L."/>
            <person name="Liu S."/>
            <person name="Liang Y."/>
            <person name="Liu Q."/>
            <person name="He Z."/>
            <person name="Tian L."/>
            <person name="Duan Y."/>
            <person name="Cai W."/>
            <person name="Li H."/>
            <person name="Song F."/>
        </authorList>
    </citation>
    <scope>NUCLEOTIDE SEQUENCE</scope>
    <source>
        <strain evidence="6">Cailab_2023a</strain>
    </source>
</reference>
<feature type="region of interest" description="Disordered" evidence="3">
    <location>
        <begin position="461"/>
        <end position="487"/>
    </location>
</feature>
<dbReference type="Pfam" id="PF00806">
    <property type="entry name" value="PUF"/>
    <property type="match status" value="8"/>
</dbReference>
<feature type="transmembrane region" description="Helical" evidence="4">
    <location>
        <begin position="227"/>
        <end position="250"/>
    </location>
</feature>
<dbReference type="GO" id="GO:0003729">
    <property type="term" value="F:mRNA binding"/>
    <property type="evidence" value="ECO:0007669"/>
    <property type="project" value="TreeGrafter"/>
</dbReference>
<gene>
    <name evidence="6" type="ORF">PYX00_011786</name>
</gene>
<feature type="repeat" description="Pumilio" evidence="2">
    <location>
        <begin position="728"/>
        <end position="763"/>
    </location>
</feature>
<feature type="repeat" description="Pumilio" evidence="2">
    <location>
        <begin position="626"/>
        <end position="665"/>
    </location>
</feature>
<dbReference type="GO" id="GO:0005737">
    <property type="term" value="C:cytoplasm"/>
    <property type="evidence" value="ECO:0007669"/>
    <property type="project" value="TreeGrafter"/>
</dbReference>
<feature type="region of interest" description="Disordered" evidence="3">
    <location>
        <begin position="587"/>
        <end position="609"/>
    </location>
</feature>
<feature type="transmembrane region" description="Helical" evidence="4">
    <location>
        <begin position="262"/>
        <end position="280"/>
    </location>
</feature>
<feature type="repeat" description="Pumilio" evidence="2">
    <location>
        <begin position="692"/>
        <end position="727"/>
    </location>
</feature>
<dbReference type="AlphaFoldDB" id="A0AAW2H8E6"/>
<evidence type="ECO:0000313" key="6">
    <source>
        <dbReference type="EMBL" id="KAL0266069.1"/>
    </source>
</evidence>
<dbReference type="PROSITE" id="PS50303">
    <property type="entry name" value="PUM_HD"/>
    <property type="match status" value="1"/>
</dbReference>
<dbReference type="PROSITE" id="PS50302">
    <property type="entry name" value="PUM"/>
    <property type="match status" value="7"/>
</dbReference>
<dbReference type="InterPro" id="IPR016024">
    <property type="entry name" value="ARM-type_fold"/>
</dbReference>
<proteinExistence type="predicted"/>
<evidence type="ECO:0000256" key="1">
    <source>
        <dbReference type="ARBA" id="ARBA00022737"/>
    </source>
</evidence>
<feature type="repeat" description="Pumilio" evidence="2">
    <location>
        <begin position="511"/>
        <end position="548"/>
    </location>
</feature>
<keyword evidence="4" id="KW-0472">Membrane</keyword>
<dbReference type="EMBL" id="JARGDH010000006">
    <property type="protein sequence ID" value="KAL0266069.1"/>
    <property type="molecule type" value="Genomic_DNA"/>
</dbReference>
<feature type="repeat" description="Pumilio" evidence="2">
    <location>
        <begin position="800"/>
        <end position="841"/>
    </location>
</feature>
<keyword evidence="4" id="KW-1133">Transmembrane helix</keyword>
<dbReference type="SMART" id="SM00025">
    <property type="entry name" value="Pumilio"/>
    <property type="match status" value="8"/>
</dbReference>
<sequence length="864" mass="99707">MNFTTYRLPNKEKVLLLVLVALALAIRRLDLPSAYVYNIEDPLRIVNNAHIKRCTGRRLSLKEHLLLRLDIHAASPLLDLLSSVLLDDPSYFLLAVFLNNDLVSLENLLLVVRYRCPVLVPLADLMLLHLNPYYIPLLFADIRTLSLALVLQGSSALEIYEEAYRKCHLPSLNAQWLFHMNMFQQYNRYFFDIFNLSFAYFCIVSKHTVFMIFLFNQSYYKSFLFVYKLFGLQLGSFYAALIAVHAYLMFVFRLNGVANLNFVNWVCLVFNTLLCFEMYYKKKISKKRKLPRSPGARCTWSATMPFKVLLLADPFFAKKASPQENMAENLEYDNSSVAESNVSFGNIAAGHGMSSALYTDRLRISPIEGYDFKSTRPISAPPVEKMIFNDITMDEIAYTSFFRRKSRTDPRLPLPKFLIDGQGSFFYKNTELLEAAFSSFNITDKFKKSLVETIDDDYPESETSAYTGTSRTTTPIGDRGHSMSPRPTEPYPNRFLIDLIIFSKKINPFCTIEEKDLCFEMCKDQDGSRFIQKRLEMATEQEKVWFFKQIQHLAVDLSLDLFGNYIIQKFLSIGDINLPASDISRRGRGADRGIEPEMPCEKQGAAPDMHAAGERPFDFRTQILRELKGSIRRLSYDVYGCRVIQKLLEVTSFDIHSEFEGHVIDMVRDQNGNHVIQKCIESFKDIRFILKDFEENACEMAKHKYGCRAIQRLFENCGEDECSVIINRILSGVEEMIFDQYGNYVIQHILEFGRKDFKDSIFRIVIKDVYNISVHKFASNVMEKCVLVADSSQKKDLVSEFLAARGQKPMILSMCLNNFANYVVQRLIDSVDAKGKQKIRDALKPYFCELRKSVYSKQILNKIY</sequence>
<dbReference type="GO" id="GO:0010608">
    <property type="term" value="P:post-transcriptional regulation of gene expression"/>
    <property type="evidence" value="ECO:0007669"/>
    <property type="project" value="TreeGrafter"/>
</dbReference>
<feature type="compositionally biased region" description="Low complexity" evidence="3">
    <location>
        <begin position="463"/>
        <end position="474"/>
    </location>
</feature>
<dbReference type="InterPro" id="IPR033712">
    <property type="entry name" value="Pumilio_RNA-bd"/>
</dbReference>